<evidence type="ECO:0000313" key="2">
    <source>
        <dbReference type="Proteomes" id="UP000199310"/>
    </source>
</evidence>
<organism evidence="1 2">
    <name type="scientific">Chitinophaga arvensicola</name>
    <dbReference type="NCBI Taxonomy" id="29529"/>
    <lineage>
        <taxon>Bacteria</taxon>
        <taxon>Pseudomonadati</taxon>
        <taxon>Bacteroidota</taxon>
        <taxon>Chitinophagia</taxon>
        <taxon>Chitinophagales</taxon>
        <taxon>Chitinophagaceae</taxon>
        <taxon>Chitinophaga</taxon>
    </lineage>
</organism>
<proteinExistence type="predicted"/>
<dbReference type="STRING" id="29529.SAMN04488122_0922"/>
<dbReference type="RefSeq" id="WP_143059080.1">
    <property type="nucleotide sequence ID" value="NZ_FOJG01000001.1"/>
</dbReference>
<sequence>MALSPNRQLLNEFNKFRHQRNFNAHLGNGEKSLVRINYDERLGMRMVGSSQDLEQFRSGVQPIKMDFDRVNHLVSYYHYVSPCDTTPDNCVFHIERMSYHIPKPRTKYCYKALIPDLDIFTGSALTHNLAQNLKSTNRGNFVIQGVVLSCDLVEKDGVNHLIITCHVLQLYNVFCQQIDAILAALGYFTGGYHRNWFAFFYDNDDFRSILAYTYERTGTNVLFPFCPLHFFKNGLYHAPKKFTSTQISLFAQRLIAVPGFYDTVSLWLELGWSTPRQQIMVLSSTIHFLCEALMGGNILRAAPIRNRTVFRKVLSQLNKVVDALTEVDDPCRVEIKRNLRAFNKASLAEKVSCCFSFLHLDMEHATCEALKQAEDQQPSGFSTIREYQPAEYTALVLANTANMIFLRMIEYTGPIVDLTVHPVVRPEDAGGAVFPIMV</sequence>
<reference evidence="2" key="1">
    <citation type="submission" date="2016-10" db="EMBL/GenBank/DDBJ databases">
        <authorList>
            <person name="Varghese N."/>
            <person name="Submissions S."/>
        </authorList>
    </citation>
    <scope>NUCLEOTIDE SEQUENCE [LARGE SCALE GENOMIC DNA]</scope>
    <source>
        <strain evidence="2">DSM 3695</strain>
    </source>
</reference>
<keyword evidence="2" id="KW-1185">Reference proteome</keyword>
<gene>
    <name evidence="1" type="ORF">SAMN04488122_0922</name>
</gene>
<evidence type="ECO:0000313" key="1">
    <source>
        <dbReference type="EMBL" id="SEW16782.1"/>
    </source>
</evidence>
<name>A0A1I0PQV8_9BACT</name>
<accession>A0A1I0PQV8</accession>
<protein>
    <submittedName>
        <fullName evidence="1">Uncharacterized protein</fullName>
    </submittedName>
</protein>
<dbReference type="AlphaFoldDB" id="A0A1I0PQV8"/>
<dbReference type="EMBL" id="FOJG01000001">
    <property type="protein sequence ID" value="SEW16782.1"/>
    <property type="molecule type" value="Genomic_DNA"/>
</dbReference>
<dbReference type="Proteomes" id="UP000199310">
    <property type="component" value="Unassembled WGS sequence"/>
</dbReference>